<keyword evidence="2" id="KW-0808">Transferase</keyword>
<dbReference type="Proteomes" id="UP000298340">
    <property type="component" value="Unassembled WGS sequence"/>
</dbReference>
<feature type="transmembrane region" description="Helical" evidence="1">
    <location>
        <begin position="80"/>
        <end position="98"/>
    </location>
</feature>
<evidence type="ECO:0000313" key="2">
    <source>
        <dbReference type="EMBL" id="TEB41148.1"/>
    </source>
</evidence>
<gene>
    <name evidence="2" type="ORF">D0809_26995</name>
</gene>
<organism evidence="2 3">
    <name type="scientific">Flavobacterium circumlabens</name>
    <dbReference type="NCBI Taxonomy" id="2133765"/>
    <lineage>
        <taxon>Bacteria</taxon>
        <taxon>Pseudomonadati</taxon>
        <taxon>Bacteroidota</taxon>
        <taxon>Flavobacteriia</taxon>
        <taxon>Flavobacteriales</taxon>
        <taxon>Flavobacteriaceae</taxon>
        <taxon>Flavobacterium</taxon>
    </lineage>
</organism>
<protein>
    <submittedName>
        <fullName evidence="2">Acyltransferase</fullName>
    </submittedName>
</protein>
<keyword evidence="2" id="KW-0012">Acyltransferase</keyword>
<keyword evidence="1" id="KW-1133">Transmembrane helix</keyword>
<feature type="non-terminal residue" evidence="2">
    <location>
        <position position="1"/>
    </location>
</feature>
<sequence length="133" mass="15412">YYALTPLILFLYNTKKWFGNVFFVFTLIIGLFFSFYLLKSNLDLPAQWPTYVNPFNNLFLYVMGIALFYNFKETNISTKLNLSLLIIAVILFCILPFSGNQISIVTGIGRIVFSILSFIIVFCFYKLNINVPK</sequence>
<keyword evidence="1" id="KW-0472">Membrane</keyword>
<dbReference type="EMBL" id="QWDN01000514">
    <property type="protein sequence ID" value="TEB41148.1"/>
    <property type="molecule type" value="Genomic_DNA"/>
</dbReference>
<evidence type="ECO:0000256" key="1">
    <source>
        <dbReference type="SAM" id="Phobius"/>
    </source>
</evidence>
<comment type="caution">
    <text evidence="2">The sequence shown here is derived from an EMBL/GenBank/DDBJ whole genome shotgun (WGS) entry which is preliminary data.</text>
</comment>
<feature type="transmembrane region" description="Helical" evidence="1">
    <location>
        <begin position="104"/>
        <end position="125"/>
    </location>
</feature>
<reference evidence="2 3" key="1">
    <citation type="journal article" date="2018" name="Syst. Appl. Microbiol.">
        <title>Flavobacterium circumlabens sp. nov. and Flavobacterium cupreum sp. nov., two psychrotrophic species isolated from Antarctic environmental samples.</title>
        <authorList>
            <person name="Kralova S."/>
            <person name="Busse H.J."/>
            <person name="Svec P."/>
            <person name="Maslanova I."/>
            <person name="Stankova E."/>
            <person name="Bartak M."/>
            <person name="Sedlacek I."/>
        </authorList>
    </citation>
    <scope>NUCLEOTIDE SEQUENCE [LARGE SCALE GENOMIC DNA]</scope>
    <source>
        <strain evidence="2 3">CCM 8828</strain>
    </source>
</reference>
<feature type="transmembrane region" description="Helical" evidence="1">
    <location>
        <begin position="50"/>
        <end position="68"/>
    </location>
</feature>
<feature type="non-terminal residue" evidence="2">
    <location>
        <position position="133"/>
    </location>
</feature>
<name>A0A4Y7U4Y6_9FLAO</name>
<keyword evidence="1" id="KW-0812">Transmembrane</keyword>
<evidence type="ECO:0000313" key="3">
    <source>
        <dbReference type="Proteomes" id="UP000298340"/>
    </source>
</evidence>
<proteinExistence type="predicted"/>
<feature type="transmembrane region" description="Helical" evidence="1">
    <location>
        <begin position="17"/>
        <end position="38"/>
    </location>
</feature>
<dbReference type="GO" id="GO:0016746">
    <property type="term" value="F:acyltransferase activity"/>
    <property type="evidence" value="ECO:0007669"/>
    <property type="project" value="UniProtKB-KW"/>
</dbReference>
<accession>A0A4Y7U4Y6</accession>
<dbReference type="AlphaFoldDB" id="A0A4Y7U4Y6"/>